<reference evidence="7" key="1">
    <citation type="submission" date="2021-10" db="EMBL/GenBank/DDBJ databases">
        <title>Novel species in genus Arthrobacter.</title>
        <authorList>
            <person name="Liu Y."/>
        </authorList>
    </citation>
    <scope>NUCLEOTIDE SEQUENCE</scope>
    <source>
        <strain evidence="7">Zg-Y786</strain>
    </source>
</reference>
<evidence type="ECO:0000259" key="6">
    <source>
        <dbReference type="PROSITE" id="PS51387"/>
    </source>
</evidence>
<keyword evidence="3" id="KW-0285">Flavoprotein</keyword>
<dbReference type="InterPro" id="IPR016169">
    <property type="entry name" value="FAD-bd_PCMH_sub2"/>
</dbReference>
<keyword evidence="5" id="KW-0560">Oxidoreductase</keyword>
<dbReference type="Gene3D" id="3.30.43.10">
    <property type="entry name" value="Uridine Diphospho-n-acetylenolpyruvylglucosamine Reductase, domain 2"/>
    <property type="match status" value="1"/>
</dbReference>
<evidence type="ECO:0000313" key="8">
    <source>
        <dbReference type="Proteomes" id="UP001139168"/>
    </source>
</evidence>
<dbReference type="Pfam" id="PF08031">
    <property type="entry name" value="BBE"/>
    <property type="match status" value="1"/>
</dbReference>
<dbReference type="InterPro" id="IPR006093">
    <property type="entry name" value="Oxy_OxRdtase_FAD_BS"/>
</dbReference>
<evidence type="ECO:0000313" key="7">
    <source>
        <dbReference type="EMBL" id="MCC3264451.1"/>
    </source>
</evidence>
<dbReference type="Gene3D" id="3.40.462.20">
    <property type="match status" value="1"/>
</dbReference>
<dbReference type="Gene3D" id="3.30.465.10">
    <property type="match status" value="1"/>
</dbReference>
<evidence type="ECO:0000256" key="4">
    <source>
        <dbReference type="ARBA" id="ARBA00022827"/>
    </source>
</evidence>
<comment type="cofactor">
    <cofactor evidence="1">
        <name>FAD</name>
        <dbReference type="ChEBI" id="CHEBI:57692"/>
    </cofactor>
</comment>
<dbReference type="RefSeq" id="WP_227889316.1">
    <property type="nucleotide sequence ID" value="NZ_JAJFZQ010000001.1"/>
</dbReference>
<dbReference type="InterPro" id="IPR012951">
    <property type="entry name" value="BBE"/>
</dbReference>
<comment type="similarity">
    <text evidence="2">Belongs to the oxygen-dependent FAD-linked oxidoreductase family.</text>
</comment>
<sequence length="465" mass="48741">MFQESDLATLRTLVHGTVSSPGDPGYVIDTSGYNPSMVQRPDATLGAAGVEDIQNAIRWAAQREIPLGIQATGHGAAALMDSGLLINTSRLQDIVVDPEAGTVTVGPGVRWGQVLEEIVPEGFTGPHGSSGTVGTVGYVSGGGLPLMGRALGFASDHVFSLDVVTADGRLRRLESGNADDAELFAALRGGKGNFGVITSMTLALTGFTDFYGGGIMYPQDAGPEVLHAFREWTSQLPPDASASLAFLHLPDVPFLPEPLRGTAPVHLRFGKFGSQETGDALLEPMRHLSTPIMDTAGPMDYRAVGSIHMDPDDPVPALDRGSLLSDLSGPLADELLNQVGPGSESPLMMTEIRLMGGMLAADPPVPDAVSGRGAGFHLYSVGLNVPPAADATAAALEQLNTAIEPYTAGALVNLQGPSGGDPDRHPAWEPEVFRRLQAAKTTYDPQNLFRFGHAVPMSQVQAEPT</sequence>
<dbReference type="Pfam" id="PF01565">
    <property type="entry name" value="FAD_binding_4"/>
    <property type="match status" value="1"/>
</dbReference>
<keyword evidence="4" id="KW-0274">FAD</keyword>
<evidence type="ECO:0000256" key="2">
    <source>
        <dbReference type="ARBA" id="ARBA00005466"/>
    </source>
</evidence>
<gene>
    <name evidence="7" type="ORF">LJ752_00090</name>
</gene>
<dbReference type="InterPro" id="IPR036318">
    <property type="entry name" value="FAD-bd_PCMH-like_sf"/>
</dbReference>
<organism evidence="7 8">
    <name type="scientific">Arthrobacter gengyunqii</name>
    <dbReference type="NCBI Taxonomy" id="2886940"/>
    <lineage>
        <taxon>Bacteria</taxon>
        <taxon>Bacillati</taxon>
        <taxon>Actinomycetota</taxon>
        <taxon>Actinomycetes</taxon>
        <taxon>Micrococcales</taxon>
        <taxon>Micrococcaceae</taxon>
        <taxon>Arthrobacter</taxon>
    </lineage>
</organism>
<dbReference type="InterPro" id="IPR050416">
    <property type="entry name" value="FAD-linked_Oxidoreductase"/>
</dbReference>
<dbReference type="PROSITE" id="PS51387">
    <property type="entry name" value="FAD_PCMH"/>
    <property type="match status" value="1"/>
</dbReference>
<dbReference type="PANTHER" id="PTHR42973">
    <property type="entry name" value="BINDING OXIDOREDUCTASE, PUTATIVE (AFU_ORTHOLOGUE AFUA_1G17690)-RELATED"/>
    <property type="match status" value="1"/>
</dbReference>
<evidence type="ECO:0000256" key="1">
    <source>
        <dbReference type="ARBA" id="ARBA00001974"/>
    </source>
</evidence>
<evidence type="ECO:0000256" key="3">
    <source>
        <dbReference type="ARBA" id="ARBA00022630"/>
    </source>
</evidence>
<protein>
    <submittedName>
        <fullName evidence="7">FAD-binding oxidoreductase</fullName>
    </submittedName>
</protein>
<dbReference type="InterPro" id="IPR016166">
    <property type="entry name" value="FAD-bd_PCMH"/>
</dbReference>
<dbReference type="EMBL" id="JAJFZQ010000001">
    <property type="protein sequence ID" value="MCC3264451.1"/>
    <property type="molecule type" value="Genomic_DNA"/>
</dbReference>
<keyword evidence="8" id="KW-1185">Reference proteome</keyword>
<dbReference type="SUPFAM" id="SSF56176">
    <property type="entry name" value="FAD-binding/transporter-associated domain-like"/>
    <property type="match status" value="1"/>
</dbReference>
<dbReference type="PANTHER" id="PTHR42973:SF39">
    <property type="entry name" value="FAD-BINDING PCMH-TYPE DOMAIN-CONTAINING PROTEIN"/>
    <property type="match status" value="1"/>
</dbReference>
<feature type="domain" description="FAD-binding PCMH-type" evidence="6">
    <location>
        <begin position="37"/>
        <end position="207"/>
    </location>
</feature>
<evidence type="ECO:0000256" key="5">
    <source>
        <dbReference type="ARBA" id="ARBA00023002"/>
    </source>
</evidence>
<dbReference type="InterPro" id="IPR006094">
    <property type="entry name" value="Oxid_FAD_bind_N"/>
</dbReference>
<dbReference type="Proteomes" id="UP001139168">
    <property type="component" value="Unassembled WGS sequence"/>
</dbReference>
<proteinExistence type="inferred from homology"/>
<dbReference type="InterPro" id="IPR016167">
    <property type="entry name" value="FAD-bd_PCMH_sub1"/>
</dbReference>
<comment type="caution">
    <text evidence="7">The sequence shown here is derived from an EMBL/GenBank/DDBJ whole genome shotgun (WGS) entry which is preliminary data.</text>
</comment>
<dbReference type="PROSITE" id="PS00862">
    <property type="entry name" value="OX2_COVAL_FAD"/>
    <property type="match status" value="1"/>
</dbReference>
<accession>A0ABS8GCU2</accession>
<name>A0ABS8GCU2_9MICC</name>